<dbReference type="EMBL" id="VOBQ01000008">
    <property type="protein sequence ID" value="TWO71242.1"/>
    <property type="molecule type" value="Genomic_DNA"/>
</dbReference>
<dbReference type="Proteomes" id="UP000318199">
    <property type="component" value="Unassembled WGS sequence"/>
</dbReference>
<dbReference type="InterPro" id="IPR001663">
    <property type="entry name" value="Rng_hydr_dOase-A"/>
</dbReference>
<evidence type="ECO:0000259" key="9">
    <source>
        <dbReference type="PROSITE" id="PS51296"/>
    </source>
</evidence>
<dbReference type="Gene3D" id="3.90.380.10">
    <property type="entry name" value="Naphthalene 1,2-dioxygenase Alpha Subunit, Chain A, domain 1"/>
    <property type="match status" value="2"/>
</dbReference>
<dbReference type="Pfam" id="PF00848">
    <property type="entry name" value="Ring_hydroxyl_A"/>
    <property type="match status" value="1"/>
</dbReference>
<keyword evidence="3" id="KW-0001">2Fe-2S</keyword>
<evidence type="ECO:0000256" key="5">
    <source>
        <dbReference type="ARBA" id="ARBA00023002"/>
    </source>
</evidence>
<comment type="similarity">
    <text evidence="2">Belongs to the bacterial ring-hydroxylating dioxygenase alpha subunit family.</text>
</comment>
<dbReference type="GO" id="GO:0016491">
    <property type="term" value="F:oxidoreductase activity"/>
    <property type="evidence" value="ECO:0007669"/>
    <property type="project" value="UniProtKB-KW"/>
</dbReference>
<keyword evidence="4" id="KW-0479">Metal-binding</keyword>
<dbReference type="PROSITE" id="PS51296">
    <property type="entry name" value="RIESKE"/>
    <property type="match status" value="1"/>
</dbReference>
<keyword evidence="8" id="KW-0520">NAD</keyword>
<dbReference type="InterPro" id="IPR017941">
    <property type="entry name" value="Rieske_2Fe-2S"/>
</dbReference>
<dbReference type="OrthoDB" id="9790995at2"/>
<dbReference type="SUPFAM" id="SSF55961">
    <property type="entry name" value="Bet v1-like"/>
    <property type="match status" value="1"/>
</dbReference>
<evidence type="ECO:0000256" key="3">
    <source>
        <dbReference type="ARBA" id="ARBA00022714"/>
    </source>
</evidence>
<evidence type="ECO:0000256" key="1">
    <source>
        <dbReference type="ARBA" id="ARBA00001962"/>
    </source>
</evidence>
<accession>A0A562ZRN7</accession>
<dbReference type="GO" id="GO:0005506">
    <property type="term" value="F:iron ion binding"/>
    <property type="evidence" value="ECO:0007669"/>
    <property type="project" value="InterPro"/>
</dbReference>
<keyword evidence="6" id="KW-0408">Iron</keyword>
<organism evidence="10 11">
    <name type="scientific">Caenimonas sedimenti</name>
    <dbReference type="NCBI Taxonomy" id="2596921"/>
    <lineage>
        <taxon>Bacteria</taxon>
        <taxon>Pseudomonadati</taxon>
        <taxon>Pseudomonadota</taxon>
        <taxon>Betaproteobacteria</taxon>
        <taxon>Burkholderiales</taxon>
        <taxon>Comamonadaceae</taxon>
        <taxon>Caenimonas</taxon>
    </lineage>
</organism>
<evidence type="ECO:0000256" key="8">
    <source>
        <dbReference type="ARBA" id="ARBA00023027"/>
    </source>
</evidence>
<keyword evidence="5" id="KW-0560">Oxidoreductase</keyword>
<evidence type="ECO:0000256" key="7">
    <source>
        <dbReference type="ARBA" id="ARBA00023014"/>
    </source>
</evidence>
<dbReference type="PANTHER" id="PTHR43756:SF5">
    <property type="entry name" value="CHOLINE MONOOXYGENASE, CHLOROPLASTIC"/>
    <property type="match status" value="1"/>
</dbReference>
<dbReference type="PROSITE" id="PS00570">
    <property type="entry name" value="RING_HYDROXYL_ALPHA"/>
    <property type="match status" value="1"/>
</dbReference>
<dbReference type="CDD" id="cd08887">
    <property type="entry name" value="RHO_alpha_C_3"/>
    <property type="match status" value="1"/>
</dbReference>
<evidence type="ECO:0000313" key="11">
    <source>
        <dbReference type="Proteomes" id="UP000318199"/>
    </source>
</evidence>
<evidence type="ECO:0000256" key="4">
    <source>
        <dbReference type="ARBA" id="ARBA00022723"/>
    </source>
</evidence>
<dbReference type="RefSeq" id="WP_145892859.1">
    <property type="nucleotide sequence ID" value="NZ_VOBQ01000008.1"/>
</dbReference>
<reference evidence="10 11" key="1">
    <citation type="submission" date="2019-07" db="EMBL/GenBank/DDBJ databases">
        <title>Caenimonas sedimenti sp. nov., isolated from activated sludge.</title>
        <authorList>
            <person name="Xu J."/>
        </authorList>
    </citation>
    <scope>NUCLEOTIDE SEQUENCE [LARGE SCALE GENOMIC DNA]</scope>
    <source>
        <strain evidence="10 11">HX-9-20</strain>
    </source>
</reference>
<evidence type="ECO:0000256" key="2">
    <source>
        <dbReference type="ARBA" id="ARBA00008751"/>
    </source>
</evidence>
<name>A0A562ZRN7_9BURK</name>
<dbReference type="Pfam" id="PF00355">
    <property type="entry name" value="Rieske"/>
    <property type="match status" value="1"/>
</dbReference>
<dbReference type="GO" id="GO:0051537">
    <property type="term" value="F:2 iron, 2 sulfur cluster binding"/>
    <property type="evidence" value="ECO:0007669"/>
    <property type="project" value="UniProtKB-KW"/>
</dbReference>
<sequence length="391" mass="44115">MNRDEQVALMRQAFAHIDAGTTDLADAVSFNPVSAYTCPQRLARESALLFRKYPLLLGLSNQIPQPGDHFTDDLSGVPILVARGKDGRARAFHNVCRHRGARVAEGCGRQKNFVCPYHGWTYGLEGELRGIPDQRNFPGLDKAAYGLAPLPLAERHGMLWVQPSVGPEGLEIDAQRFLGELDAEFASFGLAGYHHYETREIRRQLNWKLVIDTFLESYHFSVLHRDSVAPLFHPNLCLFKPFGLHLREVLPRRSLESQRGLPESEWDLIPHHTIVYVLFPNTVFVMQVDHVETWRVYPTPGKVDECTMYLDFHVPNPVDSDSARRHWQRNMDLTIRTVCEEDFPASEGMQRGFASGAQTHATYGRNEPALAYFQRTVAQAVGETTPPGDAA</sequence>
<dbReference type="SUPFAM" id="SSF50022">
    <property type="entry name" value="ISP domain"/>
    <property type="match status" value="1"/>
</dbReference>
<dbReference type="PRINTS" id="PR00090">
    <property type="entry name" value="RNGDIOXGNASE"/>
</dbReference>
<dbReference type="InterPro" id="IPR015879">
    <property type="entry name" value="Ring_hydroxy_dOase_asu_C_dom"/>
</dbReference>
<keyword evidence="7" id="KW-0411">Iron-sulfur</keyword>
<proteinExistence type="inferred from homology"/>
<dbReference type="PANTHER" id="PTHR43756">
    <property type="entry name" value="CHOLINE MONOOXYGENASE, CHLOROPLASTIC"/>
    <property type="match status" value="1"/>
</dbReference>
<evidence type="ECO:0000256" key="6">
    <source>
        <dbReference type="ARBA" id="ARBA00023004"/>
    </source>
</evidence>
<gene>
    <name evidence="10" type="ORF">FN976_09905</name>
</gene>
<dbReference type="InterPro" id="IPR036922">
    <property type="entry name" value="Rieske_2Fe-2S_sf"/>
</dbReference>
<dbReference type="InterPro" id="IPR015881">
    <property type="entry name" value="ARHD_Rieske_2Fe_2S"/>
</dbReference>
<feature type="domain" description="Rieske" evidence="9">
    <location>
        <begin position="54"/>
        <end position="161"/>
    </location>
</feature>
<dbReference type="CDD" id="cd03469">
    <property type="entry name" value="Rieske_RO_Alpha_N"/>
    <property type="match status" value="1"/>
</dbReference>
<keyword evidence="11" id="KW-1185">Reference proteome</keyword>
<evidence type="ECO:0000313" key="10">
    <source>
        <dbReference type="EMBL" id="TWO71242.1"/>
    </source>
</evidence>
<comment type="cofactor">
    <cofactor evidence="1">
        <name>Fe cation</name>
        <dbReference type="ChEBI" id="CHEBI:24875"/>
    </cofactor>
</comment>
<dbReference type="AlphaFoldDB" id="A0A562ZRN7"/>
<dbReference type="Gene3D" id="2.102.10.10">
    <property type="entry name" value="Rieske [2Fe-2S] iron-sulphur domain"/>
    <property type="match status" value="1"/>
</dbReference>
<comment type="caution">
    <text evidence="10">The sequence shown here is derived from an EMBL/GenBank/DDBJ whole genome shotgun (WGS) entry which is preliminary data.</text>
</comment>
<protein>
    <submittedName>
        <fullName evidence="10">Rieske 2Fe-2S domain-containing protein</fullName>
    </submittedName>
</protein>